<dbReference type="GO" id="GO:0005737">
    <property type="term" value="C:cytoplasm"/>
    <property type="evidence" value="ECO:0007669"/>
    <property type="project" value="TreeGrafter"/>
</dbReference>
<keyword evidence="8" id="KW-1185">Reference proteome</keyword>
<dbReference type="InterPro" id="IPR003142">
    <property type="entry name" value="BPL_C"/>
</dbReference>
<dbReference type="EC" id="6.3.4.15" evidence="3"/>
<evidence type="ECO:0000256" key="3">
    <source>
        <dbReference type="ARBA" id="ARBA00024227"/>
    </source>
</evidence>
<dbReference type="RefSeq" id="WP_053334770.1">
    <property type="nucleotide sequence ID" value="NZ_JMFG01000005.1"/>
</dbReference>
<dbReference type="GO" id="GO:0004077">
    <property type="term" value="F:biotin--[biotin carboxyl-carrier protein] ligase activity"/>
    <property type="evidence" value="ECO:0007669"/>
    <property type="project" value="UniProtKB-EC"/>
</dbReference>
<dbReference type="InterPro" id="IPR004143">
    <property type="entry name" value="BPL_LPL_catalytic"/>
</dbReference>
<name>A0A062Y1T7_9BACT</name>
<dbReference type="Pfam" id="PF02237">
    <property type="entry name" value="BPL_C"/>
    <property type="match status" value="1"/>
</dbReference>
<proteinExistence type="predicted"/>
<evidence type="ECO:0000256" key="4">
    <source>
        <dbReference type="ARBA" id="ARBA00047846"/>
    </source>
</evidence>
<dbReference type="CDD" id="cd16442">
    <property type="entry name" value="BPL"/>
    <property type="match status" value="1"/>
</dbReference>
<dbReference type="SUPFAM" id="SSF55681">
    <property type="entry name" value="Class II aaRS and biotin synthetases"/>
    <property type="match status" value="1"/>
</dbReference>
<comment type="caution">
    <text evidence="7">The sequence shown here is derived from an EMBL/GenBank/DDBJ whole genome shotgun (WGS) entry which is preliminary data.</text>
</comment>
<dbReference type="NCBIfam" id="TIGR00121">
    <property type="entry name" value="birA_ligase"/>
    <property type="match status" value="1"/>
</dbReference>
<gene>
    <name evidence="7" type="ORF">EG19_09965</name>
    <name evidence="6" type="ORF">ENQ31_02670</name>
</gene>
<reference evidence="7 8" key="1">
    <citation type="submission" date="2014-04" db="EMBL/GenBank/DDBJ databases">
        <title>The Genome Sequence of Thermoanaerobaculum aquaticum MP-01, The First Cultivated Group 23 Acidobacterium.</title>
        <authorList>
            <person name="Stamps B.W."/>
            <person name="Losey N.A."/>
            <person name="Lawson P.A."/>
            <person name="Stevenson B.S."/>
        </authorList>
    </citation>
    <scope>NUCLEOTIDE SEQUENCE [LARGE SCALE GENOMIC DNA]</scope>
    <source>
        <strain evidence="7 8">MP-01</strain>
    </source>
</reference>
<dbReference type="AlphaFoldDB" id="A0A062Y1T7"/>
<evidence type="ECO:0000259" key="5">
    <source>
        <dbReference type="PROSITE" id="PS51733"/>
    </source>
</evidence>
<dbReference type="PROSITE" id="PS51733">
    <property type="entry name" value="BPL_LPL_CATALYTIC"/>
    <property type="match status" value="1"/>
</dbReference>
<evidence type="ECO:0000256" key="2">
    <source>
        <dbReference type="ARBA" id="ARBA00023267"/>
    </source>
</evidence>
<dbReference type="Proteomes" id="UP000027284">
    <property type="component" value="Unassembled WGS sequence"/>
</dbReference>
<keyword evidence="1 6" id="KW-0436">Ligase</keyword>
<dbReference type="STRING" id="1312852.EG19_09965"/>
<accession>A0A062Y1T7</accession>
<dbReference type="Pfam" id="PF03099">
    <property type="entry name" value="BPL_LplA_LipB"/>
    <property type="match status" value="1"/>
</dbReference>
<reference evidence="6" key="2">
    <citation type="journal article" date="2020" name="mSystems">
        <title>Genome- and Community-Level Interaction Insights into Carbon Utilization and Element Cycling Functions of Hydrothermarchaeota in Hydrothermal Sediment.</title>
        <authorList>
            <person name="Zhou Z."/>
            <person name="Liu Y."/>
            <person name="Xu W."/>
            <person name="Pan J."/>
            <person name="Luo Z.H."/>
            <person name="Li M."/>
        </authorList>
    </citation>
    <scope>NUCLEOTIDE SEQUENCE [LARGE SCALE GENOMIC DNA]</scope>
    <source>
        <strain evidence="6">SpSt-299</strain>
    </source>
</reference>
<dbReference type="InterPro" id="IPR004408">
    <property type="entry name" value="Biotin_CoA_COase_ligase"/>
</dbReference>
<sequence length="246" mass="26428">MRGWPGVNWVWLPEVDSTNALAERLMDAWLADTEAALPPTLICADSQWAGRGREGRRWQSPQGGVYASFLSWVPLEALPWLPLAAGVAVLAGVKKLVPGVEKALKWPNDLEVDHRKLGGILCSSRVQGDRAWTVTGFGVNVTAAPLLPGEARQAVSLAELGFAGSVEQARLALFDAFLATFPSLLSHPEEVRRSWLSATIHGRGEILRVRTPAGVVQGEFLDLSPQGLLLLQTGSRVVTVASGEIA</sequence>
<dbReference type="EMBL" id="DSMR01000192">
    <property type="protein sequence ID" value="HET47052.1"/>
    <property type="molecule type" value="Genomic_DNA"/>
</dbReference>
<evidence type="ECO:0000313" key="8">
    <source>
        <dbReference type="Proteomes" id="UP000027284"/>
    </source>
</evidence>
<protein>
    <recommendedName>
        <fullName evidence="3">biotin--[biotin carboxyl-carrier protein] ligase</fullName>
        <ecNumber evidence="3">6.3.4.15</ecNumber>
    </recommendedName>
</protein>
<dbReference type="InterPro" id="IPR045864">
    <property type="entry name" value="aa-tRNA-synth_II/BPL/LPL"/>
</dbReference>
<feature type="domain" description="BPL/LPL catalytic" evidence="5">
    <location>
        <begin position="4"/>
        <end position="185"/>
    </location>
</feature>
<keyword evidence="2" id="KW-0092">Biotin</keyword>
<dbReference type="OrthoDB" id="9807064at2"/>
<evidence type="ECO:0000256" key="1">
    <source>
        <dbReference type="ARBA" id="ARBA00022598"/>
    </source>
</evidence>
<dbReference type="PANTHER" id="PTHR12835:SF5">
    <property type="entry name" value="BIOTIN--PROTEIN LIGASE"/>
    <property type="match status" value="1"/>
</dbReference>
<evidence type="ECO:0000313" key="7">
    <source>
        <dbReference type="EMBL" id="KDA54740.1"/>
    </source>
</evidence>
<dbReference type="PANTHER" id="PTHR12835">
    <property type="entry name" value="BIOTIN PROTEIN LIGASE"/>
    <property type="match status" value="1"/>
</dbReference>
<organism evidence="7 8">
    <name type="scientific">Thermoanaerobaculum aquaticum</name>
    <dbReference type="NCBI Taxonomy" id="1312852"/>
    <lineage>
        <taxon>Bacteria</taxon>
        <taxon>Pseudomonadati</taxon>
        <taxon>Acidobacteriota</taxon>
        <taxon>Thermoanaerobaculia</taxon>
        <taxon>Thermoanaerobaculales</taxon>
        <taxon>Thermoanaerobaculaceae</taxon>
        <taxon>Thermoanaerobaculum</taxon>
    </lineage>
</organism>
<evidence type="ECO:0000313" key="6">
    <source>
        <dbReference type="EMBL" id="HET47052.1"/>
    </source>
</evidence>
<dbReference type="EMBL" id="JMFG01000005">
    <property type="protein sequence ID" value="KDA54740.1"/>
    <property type="molecule type" value="Genomic_DNA"/>
</dbReference>
<dbReference type="Gene3D" id="3.30.930.10">
    <property type="entry name" value="Bira Bifunctional Protein, Domain 2"/>
    <property type="match status" value="1"/>
</dbReference>
<comment type="catalytic activity">
    <reaction evidence="4">
        <text>biotin + L-lysyl-[protein] + ATP = N(6)-biotinyl-L-lysyl-[protein] + AMP + diphosphate + H(+)</text>
        <dbReference type="Rhea" id="RHEA:11756"/>
        <dbReference type="Rhea" id="RHEA-COMP:9752"/>
        <dbReference type="Rhea" id="RHEA-COMP:10505"/>
        <dbReference type="ChEBI" id="CHEBI:15378"/>
        <dbReference type="ChEBI" id="CHEBI:29969"/>
        <dbReference type="ChEBI" id="CHEBI:30616"/>
        <dbReference type="ChEBI" id="CHEBI:33019"/>
        <dbReference type="ChEBI" id="CHEBI:57586"/>
        <dbReference type="ChEBI" id="CHEBI:83144"/>
        <dbReference type="ChEBI" id="CHEBI:456215"/>
        <dbReference type="EC" id="6.3.4.15"/>
    </reaction>
</comment>